<dbReference type="EMBL" id="BJXR01000014">
    <property type="protein sequence ID" value="GEN06253.1"/>
    <property type="molecule type" value="Genomic_DNA"/>
</dbReference>
<keyword evidence="4" id="KW-1185">Reference proteome</keyword>
<dbReference type="Gene3D" id="3.40.630.30">
    <property type="match status" value="1"/>
</dbReference>
<protein>
    <submittedName>
        <fullName evidence="3">Mycothiol synthase</fullName>
    </submittedName>
</protein>
<dbReference type="InterPro" id="IPR000182">
    <property type="entry name" value="GNAT_dom"/>
</dbReference>
<accession>A0A511SY61</accession>
<dbReference type="OrthoDB" id="5494118at2"/>
<reference evidence="2 5" key="2">
    <citation type="submission" date="2019-07" db="EMBL/GenBank/DDBJ databases">
        <title>Whole genome shotgun sequence of Myxococcus fulvus NBRC 100333.</title>
        <authorList>
            <person name="Hosoyama A."/>
            <person name="Uohara A."/>
            <person name="Ohji S."/>
            <person name="Ichikawa N."/>
        </authorList>
    </citation>
    <scope>NUCLEOTIDE SEQUENCE [LARGE SCALE GENOMIC DNA]</scope>
    <source>
        <strain evidence="2 5">NBRC 100333</strain>
    </source>
</reference>
<dbReference type="GO" id="GO:0016747">
    <property type="term" value="F:acyltransferase activity, transferring groups other than amino-acyl groups"/>
    <property type="evidence" value="ECO:0007669"/>
    <property type="project" value="InterPro"/>
</dbReference>
<dbReference type="CDD" id="cd04301">
    <property type="entry name" value="NAT_SF"/>
    <property type="match status" value="1"/>
</dbReference>
<sequence>MPPRKTPSTEVLLDVLRALPPGQKLWVRGVGGGLFPLLRAGDSVRVLRCGPDETARGDVVLVRQGRMLTAQVVVATQPWSTAPLLGAEQREDGELLGRAVALRRGRWLLPLPRPLGPALWVTQWTLASAWAQPRTRLVYRGVRDFFFSNWSRPLRRHLVGPLEIRLLRAGDLDALVTFASERLVVSASFLRRQLRERWGLEPTERRGAAAGALDSKGRLHGFAWVDSYRQEGLPLDGVWVRSLVVAPQARRMGVATQLLECLLEESHRQGEPSVQADVDEDNAASLKTFEGLGFRLATEALTRRTNEAWDAAGRSKRLVVLERASAR</sequence>
<dbReference type="PROSITE" id="PS51186">
    <property type="entry name" value="GNAT"/>
    <property type="match status" value="1"/>
</dbReference>
<evidence type="ECO:0000313" key="2">
    <source>
        <dbReference type="EMBL" id="GEN06253.1"/>
    </source>
</evidence>
<comment type="caution">
    <text evidence="2">The sequence shown here is derived from an EMBL/GenBank/DDBJ whole genome shotgun (WGS) entry which is preliminary data.</text>
</comment>
<evidence type="ECO:0000313" key="5">
    <source>
        <dbReference type="Proteomes" id="UP000321514"/>
    </source>
</evidence>
<dbReference type="EMBL" id="FOIB01000002">
    <property type="protein sequence ID" value="SET54221.1"/>
    <property type="molecule type" value="Genomic_DNA"/>
</dbReference>
<evidence type="ECO:0000313" key="4">
    <source>
        <dbReference type="Proteomes" id="UP000183760"/>
    </source>
</evidence>
<dbReference type="AlphaFoldDB" id="A0A511SY61"/>
<proteinExistence type="predicted"/>
<name>A0A511SY61_MYXFU</name>
<dbReference type="InterPro" id="IPR016181">
    <property type="entry name" value="Acyl_CoA_acyltransferase"/>
</dbReference>
<dbReference type="Proteomes" id="UP000183760">
    <property type="component" value="Unassembled WGS sequence"/>
</dbReference>
<reference evidence="3 4" key="1">
    <citation type="submission" date="2016-10" db="EMBL/GenBank/DDBJ databases">
        <authorList>
            <person name="Varghese N."/>
            <person name="Submissions S."/>
        </authorList>
    </citation>
    <scope>NUCLEOTIDE SEQUENCE [LARGE SCALE GENOMIC DNA]</scope>
    <source>
        <strain evidence="3 4">DSM 16525</strain>
    </source>
</reference>
<dbReference type="SUPFAM" id="SSF55729">
    <property type="entry name" value="Acyl-CoA N-acyltransferases (Nat)"/>
    <property type="match status" value="1"/>
</dbReference>
<dbReference type="Proteomes" id="UP000321514">
    <property type="component" value="Unassembled WGS sequence"/>
</dbReference>
<dbReference type="RefSeq" id="WP_083559741.1">
    <property type="nucleotide sequence ID" value="NZ_BJXR01000014.1"/>
</dbReference>
<evidence type="ECO:0000313" key="3">
    <source>
        <dbReference type="EMBL" id="SET54221.1"/>
    </source>
</evidence>
<evidence type="ECO:0000259" key="1">
    <source>
        <dbReference type="PROSITE" id="PS51186"/>
    </source>
</evidence>
<gene>
    <name evidence="2" type="ORF">MFU01_12900</name>
    <name evidence="3" type="ORF">SAMN05443572_102636</name>
</gene>
<dbReference type="Pfam" id="PF00583">
    <property type="entry name" value="Acetyltransf_1"/>
    <property type="match status" value="1"/>
</dbReference>
<feature type="domain" description="N-acetyltransferase" evidence="1">
    <location>
        <begin position="162"/>
        <end position="319"/>
    </location>
</feature>
<dbReference type="PANTHER" id="PTHR43072">
    <property type="entry name" value="N-ACETYLTRANSFERASE"/>
    <property type="match status" value="1"/>
</dbReference>
<dbReference type="STRING" id="1334629.MFUL124B02_34445"/>
<organism evidence="2 5">
    <name type="scientific">Myxococcus fulvus</name>
    <dbReference type="NCBI Taxonomy" id="33"/>
    <lineage>
        <taxon>Bacteria</taxon>
        <taxon>Pseudomonadati</taxon>
        <taxon>Myxococcota</taxon>
        <taxon>Myxococcia</taxon>
        <taxon>Myxococcales</taxon>
        <taxon>Cystobacterineae</taxon>
        <taxon>Myxococcaceae</taxon>
        <taxon>Myxococcus</taxon>
    </lineage>
</organism>